<feature type="coiled-coil region" evidence="19">
    <location>
        <begin position="552"/>
        <end position="715"/>
    </location>
</feature>
<keyword evidence="16" id="KW-0539">Nucleus</keyword>
<comment type="catalytic activity">
    <reaction evidence="18">
        <text>ATP + H2O = ADP + phosphate + H(+)</text>
        <dbReference type="Rhea" id="RHEA:13065"/>
        <dbReference type="ChEBI" id="CHEBI:15377"/>
        <dbReference type="ChEBI" id="CHEBI:15378"/>
        <dbReference type="ChEBI" id="CHEBI:30616"/>
        <dbReference type="ChEBI" id="CHEBI:43474"/>
        <dbReference type="ChEBI" id="CHEBI:456216"/>
    </reaction>
</comment>
<dbReference type="SUPFAM" id="SSF75712">
    <property type="entry name" value="Rad50 coiled-coil Zn hook"/>
    <property type="match status" value="1"/>
</dbReference>
<keyword evidence="13" id="KW-0460">Magnesium</keyword>
<dbReference type="GO" id="GO:0003691">
    <property type="term" value="F:double-stranded telomeric DNA binding"/>
    <property type="evidence" value="ECO:0007669"/>
    <property type="project" value="TreeGrafter"/>
</dbReference>
<evidence type="ECO:0000256" key="5">
    <source>
        <dbReference type="ARBA" id="ARBA00017893"/>
    </source>
</evidence>
<evidence type="ECO:0000256" key="19">
    <source>
        <dbReference type="SAM" id="Coils"/>
    </source>
</evidence>
<dbReference type="GO" id="GO:0030870">
    <property type="term" value="C:Mre11 complex"/>
    <property type="evidence" value="ECO:0007669"/>
    <property type="project" value="InterPro"/>
</dbReference>
<dbReference type="OrthoDB" id="18797at2759"/>
<keyword evidence="17" id="KW-0469">Meiosis</keyword>
<comment type="caution">
    <text evidence="21">The sequence shown here is derived from an EMBL/GenBank/DDBJ whole genome shotgun (WGS) entry which is preliminary data.</text>
</comment>
<dbReference type="GO" id="GO:0016887">
    <property type="term" value="F:ATP hydrolysis activity"/>
    <property type="evidence" value="ECO:0007669"/>
    <property type="project" value="InterPro"/>
</dbReference>
<keyword evidence="7" id="KW-0479">Metal-binding</keyword>
<dbReference type="GO" id="GO:0007004">
    <property type="term" value="P:telomere maintenance via telomerase"/>
    <property type="evidence" value="ECO:0007669"/>
    <property type="project" value="TreeGrafter"/>
</dbReference>
<dbReference type="NCBIfam" id="TIGR00606">
    <property type="entry name" value="rad50"/>
    <property type="match status" value="1"/>
</dbReference>
<evidence type="ECO:0000256" key="6">
    <source>
        <dbReference type="ARBA" id="ARBA00022454"/>
    </source>
</evidence>
<dbReference type="InterPro" id="IPR004584">
    <property type="entry name" value="Rad50_eukaryotes"/>
</dbReference>
<evidence type="ECO:0000256" key="8">
    <source>
        <dbReference type="ARBA" id="ARBA00022741"/>
    </source>
</evidence>
<evidence type="ECO:0000256" key="1">
    <source>
        <dbReference type="ARBA" id="ARBA00001947"/>
    </source>
</evidence>
<dbReference type="GO" id="GO:0000794">
    <property type="term" value="C:condensed nuclear chromosome"/>
    <property type="evidence" value="ECO:0007669"/>
    <property type="project" value="TreeGrafter"/>
</dbReference>
<protein>
    <recommendedName>
        <fullName evidence="5">DNA repair protein RAD50</fullName>
    </recommendedName>
</protein>
<reference evidence="21 22" key="1">
    <citation type="journal article" date="2016" name="Nat. Commun.">
        <title>Extremotolerant tardigrade genome and improved radiotolerance of human cultured cells by tardigrade-unique protein.</title>
        <authorList>
            <person name="Hashimoto T."/>
            <person name="Horikawa D.D."/>
            <person name="Saito Y."/>
            <person name="Kuwahara H."/>
            <person name="Kozuka-Hata H."/>
            <person name="Shin-I T."/>
            <person name="Minakuchi Y."/>
            <person name="Ohishi K."/>
            <person name="Motoyama A."/>
            <person name="Aizu T."/>
            <person name="Enomoto A."/>
            <person name="Kondo K."/>
            <person name="Tanaka S."/>
            <person name="Hara Y."/>
            <person name="Koshikawa S."/>
            <person name="Sagara H."/>
            <person name="Miura T."/>
            <person name="Yokobori S."/>
            <person name="Miyagawa K."/>
            <person name="Suzuki Y."/>
            <person name="Kubo T."/>
            <person name="Oyama M."/>
            <person name="Kohara Y."/>
            <person name="Fujiyama A."/>
            <person name="Arakawa K."/>
            <person name="Katayama T."/>
            <person name="Toyoda A."/>
            <person name="Kunieda T."/>
        </authorList>
    </citation>
    <scope>NUCLEOTIDE SEQUENCE [LARGE SCALE GENOMIC DNA]</scope>
    <source>
        <strain evidence="21 22">YOKOZUNA-1</strain>
    </source>
</reference>
<feature type="coiled-coil region" evidence="19">
    <location>
        <begin position="794"/>
        <end position="965"/>
    </location>
</feature>
<evidence type="ECO:0000313" key="21">
    <source>
        <dbReference type="EMBL" id="GAU90572.1"/>
    </source>
</evidence>
<evidence type="ECO:0000256" key="15">
    <source>
        <dbReference type="ARBA" id="ARBA00023204"/>
    </source>
</evidence>
<dbReference type="EMBL" id="BDGG01000001">
    <property type="protein sequence ID" value="GAU90572.1"/>
    <property type="molecule type" value="Genomic_DNA"/>
</dbReference>
<dbReference type="GO" id="GO:0043047">
    <property type="term" value="F:single-stranded telomeric DNA binding"/>
    <property type="evidence" value="ECO:0007669"/>
    <property type="project" value="TreeGrafter"/>
</dbReference>
<dbReference type="STRING" id="947166.A0A1D1US64"/>
<evidence type="ECO:0000256" key="17">
    <source>
        <dbReference type="ARBA" id="ARBA00023254"/>
    </source>
</evidence>
<dbReference type="Pfam" id="PF13476">
    <property type="entry name" value="AAA_23"/>
    <property type="match status" value="1"/>
</dbReference>
<dbReference type="GO" id="GO:0006302">
    <property type="term" value="P:double-strand break repair"/>
    <property type="evidence" value="ECO:0007669"/>
    <property type="project" value="InterPro"/>
</dbReference>
<dbReference type="Gene3D" id="3.40.50.300">
    <property type="entry name" value="P-loop containing nucleotide triphosphate hydrolases"/>
    <property type="match status" value="2"/>
</dbReference>
<dbReference type="FunFam" id="3.40.50.300:FF:000593">
    <property type="entry name" value="DNA repair protein RAD50"/>
    <property type="match status" value="1"/>
</dbReference>
<dbReference type="GO" id="GO:0046872">
    <property type="term" value="F:metal ion binding"/>
    <property type="evidence" value="ECO:0007669"/>
    <property type="project" value="UniProtKB-KW"/>
</dbReference>
<comment type="cofactor">
    <cofactor evidence="1">
        <name>Zn(2+)</name>
        <dbReference type="ChEBI" id="CHEBI:29105"/>
    </cofactor>
</comment>
<evidence type="ECO:0000256" key="4">
    <source>
        <dbReference type="ARBA" id="ARBA00009439"/>
    </source>
</evidence>
<keyword evidence="9" id="KW-0227">DNA damage</keyword>
<feature type="coiled-coil region" evidence="19">
    <location>
        <begin position="470"/>
        <end position="525"/>
    </location>
</feature>
<evidence type="ECO:0000256" key="11">
    <source>
        <dbReference type="ARBA" id="ARBA00022833"/>
    </source>
</evidence>
<keyword evidence="10" id="KW-0378">Hydrolase</keyword>
<dbReference type="Gene3D" id="1.10.287.1490">
    <property type="match status" value="2"/>
</dbReference>
<evidence type="ECO:0000313" key="22">
    <source>
        <dbReference type="Proteomes" id="UP000186922"/>
    </source>
</evidence>
<dbReference type="GO" id="GO:0005524">
    <property type="term" value="F:ATP binding"/>
    <property type="evidence" value="ECO:0007669"/>
    <property type="project" value="UniProtKB-KW"/>
</dbReference>
<proteinExistence type="inferred from homology"/>
<keyword evidence="14 19" id="KW-0175">Coiled coil</keyword>
<evidence type="ECO:0000256" key="2">
    <source>
        <dbReference type="ARBA" id="ARBA00004123"/>
    </source>
</evidence>
<keyword evidence="15" id="KW-0234">DNA repair</keyword>
<name>A0A1D1US64_RAMVA</name>
<evidence type="ECO:0000256" key="10">
    <source>
        <dbReference type="ARBA" id="ARBA00022801"/>
    </source>
</evidence>
<evidence type="ECO:0000256" key="12">
    <source>
        <dbReference type="ARBA" id="ARBA00022840"/>
    </source>
</evidence>
<keyword evidence="22" id="KW-1185">Reference proteome</keyword>
<evidence type="ECO:0000256" key="13">
    <source>
        <dbReference type="ARBA" id="ARBA00022842"/>
    </source>
</evidence>
<keyword evidence="6" id="KW-0158">Chromosome</keyword>
<dbReference type="InterPro" id="IPR038729">
    <property type="entry name" value="Rad50/SbcC_AAA"/>
</dbReference>
<dbReference type="GO" id="GO:0070192">
    <property type="term" value="P:chromosome organization involved in meiotic cell cycle"/>
    <property type="evidence" value="ECO:0007669"/>
    <property type="project" value="TreeGrafter"/>
</dbReference>
<feature type="coiled-coil region" evidence="19">
    <location>
        <begin position="236"/>
        <end position="389"/>
    </location>
</feature>
<evidence type="ECO:0000256" key="7">
    <source>
        <dbReference type="ARBA" id="ARBA00022723"/>
    </source>
</evidence>
<keyword evidence="12" id="KW-0067">ATP-binding</keyword>
<dbReference type="GO" id="GO:0051880">
    <property type="term" value="F:G-quadruplex DNA binding"/>
    <property type="evidence" value="ECO:0007669"/>
    <property type="project" value="TreeGrafter"/>
</dbReference>
<keyword evidence="8" id="KW-0547">Nucleotide-binding</keyword>
<feature type="domain" description="Rad50/SbcC-type AAA" evidence="20">
    <location>
        <begin position="48"/>
        <end position="260"/>
    </location>
</feature>
<sequence>MSATVTARPAAVGTTKKRTAEVLEDDTLLTQEMPSSDDHRFGVALRTLDIQGFRSFGSPASDVGHIDWMSPVTLILGPNGTGKTTVIECLKFATTGEVPPNSNRGSAFVHDPKLSHEQQVRGQVALRFIGADNKEYLLTRTAEGKLAKGAKGPQDVKFKTLESTLHRFENGKKQITPFTVEQSNNTIQSILGVSKPIINSVIFCHQEESDWPLDQGAKLKDKFDEIFSATRYIKALEEFRELKKRDKVELKAAEERKEEKRIRYKEAEAKRVDLAAAKLEAEGLEKSLSELKDKKKELESKQSEVTGKLNEAAKLEKQSDKLKMQMETIKAKIADLEKRLGQEYEKTTDELREEIKSSKDVVGEQKKTLERGKKRSTELDKKLIELRKKASVTSTEIGQYSALADQHEKMGKERDALMKQLATTFGMKMYMDTPEYLPGEVESFGKDFAEIVAQAEEELRKQKAAGDEEVEAITQNIMSKKQELENLQRAILKTNKDIRAKKQKKEEIQAELEDMEAQTSKLTVLEGKIATHEATIEQTKGEVNTEELKTKISAQTDRKKAVNEQMKNLKDIVKKKESQQELFTKIEVLEKQKAEKKEMVDKQRSKLQPFLDRIGDNVTNEELKARVDRETKDSTKAAEEAKKAVAKTETKIALKDQDRASLKKDIEKTESKIKTIEEELEKLTSASGVDIHQSLSKLDDEIQQSQKELAEWQGKTHVLKGYREILLKKDVEKPCCPTCHRGFAEPAEATELAEELENTLKEVPTLISTLQAKIALRNEKRDKIVAFMPEAKKLDSLRKTDAELKAKLKKVVEEASALRKEKEDLETTAEVSGRLQQVCASSQPDAMKLDSLLNDLRKNEKEMTNLTNKLDKSADPRTLEVIKAEKEAMEAEIEKIEEALEKDRSTLSKHEDKMNKLKNELNTFRDQKLKISEKLQERLKMEHQITELTSEIKNAEKEVADNTTKVEPLKTSIETFTTHRGMVQARIAENLKEYEHKVSTSKDGQKDLTKFAAREKEYERKDIASKLKTAQEDAETIKADIAAKEADQVALKEELHKTEKELDNVATRDQTLQDNLTLRERRDDLSKHQHTSDELTKHIETFKIPELKEECKALFDSLTKCNEELYKSQGRFTELDRTMKSRQKELEVDYYKNADKYHSEAVQKCKVLDLAMKDVEKFYKALDFAVMKFHSVKMEEINKILRELWQSTYQGNDIDYVEIRSDADESGIEGEKSRRNHNYRVVMVSGDTALDMRGRCSAGQRVLACLIIRLALAEAFALNCGILALDEPTTNLDRENIEHLAKSLSRLIRTRQYEQQRHRFQLIIITHDADFLNILNTANTGPLVDFYYKIYKDNDGKSRLEKKPYLGHF</sequence>
<evidence type="ECO:0000256" key="14">
    <source>
        <dbReference type="ARBA" id="ARBA00023054"/>
    </source>
</evidence>
<accession>A0A1D1US64</accession>
<dbReference type="Proteomes" id="UP000186922">
    <property type="component" value="Unassembled WGS sequence"/>
</dbReference>
<comment type="subcellular location">
    <subcellularLocation>
        <location evidence="3">Chromosome</location>
    </subcellularLocation>
    <subcellularLocation>
        <location evidence="2">Nucleus</location>
    </subcellularLocation>
</comment>
<keyword evidence="11" id="KW-0862">Zinc</keyword>
<comment type="similarity">
    <text evidence="4">Belongs to the SMC family. RAD50 subfamily.</text>
</comment>
<feature type="coiled-coil region" evidence="19">
    <location>
        <begin position="1027"/>
        <end position="1068"/>
    </location>
</feature>
<dbReference type="PANTHER" id="PTHR18867">
    <property type="entry name" value="RAD50"/>
    <property type="match status" value="1"/>
</dbReference>
<dbReference type="GO" id="GO:0000722">
    <property type="term" value="P:telomere maintenance via recombination"/>
    <property type="evidence" value="ECO:0007669"/>
    <property type="project" value="UniProtKB-ARBA"/>
</dbReference>
<evidence type="ECO:0000256" key="9">
    <source>
        <dbReference type="ARBA" id="ARBA00022763"/>
    </source>
</evidence>
<evidence type="ECO:0000256" key="18">
    <source>
        <dbReference type="ARBA" id="ARBA00049360"/>
    </source>
</evidence>
<dbReference type="SUPFAM" id="SSF52540">
    <property type="entry name" value="P-loop containing nucleoside triphosphate hydrolases"/>
    <property type="match status" value="2"/>
</dbReference>
<evidence type="ECO:0000256" key="3">
    <source>
        <dbReference type="ARBA" id="ARBA00004286"/>
    </source>
</evidence>
<dbReference type="InterPro" id="IPR027417">
    <property type="entry name" value="P-loop_NTPase"/>
</dbReference>
<dbReference type="PANTHER" id="PTHR18867:SF12">
    <property type="entry name" value="DNA REPAIR PROTEIN RAD50"/>
    <property type="match status" value="1"/>
</dbReference>
<gene>
    <name evidence="21" type="primary">RvY_02973-1</name>
    <name evidence="21" type="synonym">RvY_02973.1</name>
    <name evidence="21" type="ORF">RvY_02973</name>
</gene>
<evidence type="ECO:0000259" key="20">
    <source>
        <dbReference type="Pfam" id="PF13476"/>
    </source>
</evidence>
<evidence type="ECO:0000256" key="16">
    <source>
        <dbReference type="ARBA" id="ARBA00023242"/>
    </source>
</evidence>
<organism evidence="21 22">
    <name type="scientific">Ramazzottius varieornatus</name>
    <name type="common">Water bear</name>
    <name type="synonym">Tardigrade</name>
    <dbReference type="NCBI Taxonomy" id="947166"/>
    <lineage>
        <taxon>Eukaryota</taxon>
        <taxon>Metazoa</taxon>
        <taxon>Ecdysozoa</taxon>
        <taxon>Tardigrada</taxon>
        <taxon>Eutardigrada</taxon>
        <taxon>Parachela</taxon>
        <taxon>Hypsibioidea</taxon>
        <taxon>Ramazzottiidae</taxon>
        <taxon>Ramazzottius</taxon>
    </lineage>
</organism>